<protein>
    <recommendedName>
        <fullName evidence="1">LUD domain-containing protein</fullName>
    </recommendedName>
</protein>
<reference evidence="2 3" key="1">
    <citation type="submission" date="2019-08" db="EMBL/GenBank/DDBJ databases">
        <authorList>
            <person name="Peeters C."/>
        </authorList>
    </citation>
    <scope>NUCLEOTIDE SEQUENCE [LARGE SCALE GENOMIC DNA]</scope>
    <source>
        <strain evidence="2 3">LMG 31012</strain>
    </source>
</reference>
<dbReference type="SUPFAM" id="SSF100950">
    <property type="entry name" value="NagB/RpiA/CoA transferase-like"/>
    <property type="match status" value="1"/>
</dbReference>
<dbReference type="OrthoDB" id="9794187at2"/>
<dbReference type="Gene3D" id="3.40.50.10420">
    <property type="entry name" value="NagB/RpiA/CoA transferase-like"/>
    <property type="match status" value="1"/>
</dbReference>
<accession>A0A5E4SZA7</accession>
<dbReference type="AlphaFoldDB" id="A0A5E4SZA7"/>
<organism evidence="2 3">
    <name type="scientific">Pandoraea eparura</name>
    <dbReference type="NCBI Taxonomy" id="2508291"/>
    <lineage>
        <taxon>Bacteria</taxon>
        <taxon>Pseudomonadati</taxon>
        <taxon>Pseudomonadota</taxon>
        <taxon>Betaproteobacteria</taxon>
        <taxon>Burkholderiales</taxon>
        <taxon>Burkholderiaceae</taxon>
        <taxon>Pandoraea</taxon>
    </lineage>
</organism>
<dbReference type="InterPro" id="IPR024185">
    <property type="entry name" value="FTHF_cligase-like_sf"/>
</dbReference>
<dbReference type="RefSeq" id="WP_150588335.1">
    <property type="nucleotide sequence ID" value="NZ_CABPSH010000002.1"/>
</dbReference>
<gene>
    <name evidence="2" type="ORF">PEP31012_01093</name>
</gene>
<dbReference type="InterPro" id="IPR037171">
    <property type="entry name" value="NagB/RpiA_transferase-like"/>
</dbReference>
<evidence type="ECO:0000313" key="3">
    <source>
        <dbReference type="Proteomes" id="UP000400981"/>
    </source>
</evidence>
<evidence type="ECO:0000313" key="2">
    <source>
        <dbReference type="EMBL" id="VVD80997.1"/>
    </source>
</evidence>
<dbReference type="Proteomes" id="UP000400981">
    <property type="component" value="Unassembled WGS sequence"/>
</dbReference>
<dbReference type="Pfam" id="PF02589">
    <property type="entry name" value="LUD_dom"/>
    <property type="match status" value="1"/>
</dbReference>
<keyword evidence="3" id="KW-1185">Reference proteome</keyword>
<feature type="domain" description="LUD" evidence="1">
    <location>
        <begin position="108"/>
        <end position="206"/>
    </location>
</feature>
<evidence type="ECO:0000259" key="1">
    <source>
        <dbReference type="Pfam" id="PF02589"/>
    </source>
</evidence>
<sequence>MSTSRNEFLTRVRAAQRVALRDDDHAADVVYERFPLPMLPVFDTPEGNRRERFERSLVAMGGKLATLDYAHELPAWLAERFPGVTPVTATAEAASAAPLDVARTPASLHDVDVGIVRARFGVAETGSVWLSEQEYGVNALGYLVQHLVVLLDPRDIVDGLQDIYRLPDFASARYAVLVTGPSATADIEGVLIQGAQGVRSLTVVLLPRG</sequence>
<dbReference type="EMBL" id="CABPSH010000002">
    <property type="protein sequence ID" value="VVD80997.1"/>
    <property type="molecule type" value="Genomic_DNA"/>
</dbReference>
<dbReference type="PANTHER" id="PTHR43682:SF1">
    <property type="entry name" value="LACTATE UTILIZATION PROTEIN C"/>
    <property type="match status" value="1"/>
</dbReference>
<name>A0A5E4SZA7_9BURK</name>
<dbReference type="InterPro" id="IPR003741">
    <property type="entry name" value="LUD_dom"/>
</dbReference>
<dbReference type="PANTHER" id="PTHR43682">
    <property type="entry name" value="LACTATE UTILIZATION PROTEIN C"/>
    <property type="match status" value="1"/>
</dbReference>
<proteinExistence type="predicted"/>